<protein>
    <recommendedName>
        <fullName evidence="3">p-aminobenzoate N-oxygenase AurF</fullName>
    </recommendedName>
</protein>
<dbReference type="KEGG" id="ntg:NSCAC_0586"/>
<evidence type="ECO:0000313" key="2">
    <source>
        <dbReference type="Proteomes" id="UP000516072"/>
    </source>
</evidence>
<dbReference type="AlphaFoldDB" id="A0A7G1Q8L4"/>
<gene>
    <name evidence="1" type="ORF">NSCAC_0586</name>
</gene>
<dbReference type="RefSeq" id="WP_197744931.1">
    <property type="nucleotide sequence ID" value="NZ_LR778175.1"/>
</dbReference>
<dbReference type="EMBL" id="LR778175">
    <property type="protein sequence ID" value="CAB1275277.1"/>
    <property type="molecule type" value="Genomic_DNA"/>
</dbReference>
<evidence type="ECO:0008006" key="3">
    <source>
        <dbReference type="Google" id="ProtNLM"/>
    </source>
</evidence>
<proteinExistence type="predicted"/>
<evidence type="ECO:0000313" key="1">
    <source>
        <dbReference type="EMBL" id="CAB1275277.1"/>
    </source>
</evidence>
<sequence length="298" mass="35491">MSERGKYRSIFSPTSPEEMEKNFESYWEYTQEHTGGLLEEEKDLVKKKERLQYFKDHPVRAKNPIDKEAFYRNYMEFKDDPSKVDRKTLWLTNVYKFARHEWAGISAAWDAEPVMADSKKLTQKISRLHMAEEFCHARLFYEMLQVFNLDKAEWALFSPLTQKTYYYFVHLPGLIKDIPAFNMELMGLTFYKHLDVLIDDVFADEPEAAQRLRELLYEITIDELAHLGQRRNFLSPMQVKIAKATTPAWYRYFFRSCVPEGKYLFNVDKMIQDGLDFDYSLMDDKLIDQSWVPTYCQA</sequence>
<reference evidence="1 2" key="1">
    <citation type="submission" date="2020-03" db="EMBL/GenBank/DDBJ databases">
        <authorList>
            <person name="Picone N."/>
        </authorList>
    </citation>
    <scope>NUCLEOTIDE SEQUENCE [LARGE SCALE GENOMIC DNA]</scope>
    <source>
        <strain evidence="1">NSCAC1</strain>
    </source>
</reference>
<name>A0A7G1Q8L4_9GAMM</name>
<organism evidence="1 2">
    <name type="scientific">Candidatus Nitrosacidococcus tergens</name>
    <dbReference type="NCBI Taxonomy" id="553981"/>
    <lineage>
        <taxon>Bacteria</taxon>
        <taxon>Pseudomonadati</taxon>
        <taxon>Pseudomonadota</taxon>
        <taxon>Gammaproteobacteria</taxon>
        <taxon>Chromatiales</taxon>
        <taxon>Chromatiaceae</taxon>
        <taxon>Candidatus Nitrosacidococcus</taxon>
    </lineage>
</organism>
<keyword evidence="2" id="KW-1185">Reference proteome</keyword>
<accession>A0A7G1Q8L4</accession>
<dbReference type="Proteomes" id="UP000516072">
    <property type="component" value="Chromosome"/>
</dbReference>